<feature type="compositionally biased region" description="Basic and acidic residues" evidence="1">
    <location>
        <begin position="19"/>
        <end position="73"/>
    </location>
</feature>
<name>A0AAV7UR73_PLEWA</name>
<organism evidence="2 3">
    <name type="scientific">Pleurodeles waltl</name>
    <name type="common">Iberian ribbed newt</name>
    <dbReference type="NCBI Taxonomy" id="8319"/>
    <lineage>
        <taxon>Eukaryota</taxon>
        <taxon>Metazoa</taxon>
        <taxon>Chordata</taxon>
        <taxon>Craniata</taxon>
        <taxon>Vertebrata</taxon>
        <taxon>Euteleostomi</taxon>
        <taxon>Amphibia</taxon>
        <taxon>Batrachia</taxon>
        <taxon>Caudata</taxon>
        <taxon>Salamandroidea</taxon>
        <taxon>Salamandridae</taxon>
        <taxon>Pleurodelinae</taxon>
        <taxon>Pleurodeles</taxon>
    </lineage>
</organism>
<evidence type="ECO:0000256" key="1">
    <source>
        <dbReference type="SAM" id="MobiDB-lite"/>
    </source>
</evidence>
<accession>A0AAV7UR73</accession>
<feature type="region of interest" description="Disordered" evidence="1">
    <location>
        <begin position="1"/>
        <end position="81"/>
    </location>
</feature>
<reference evidence="2" key="1">
    <citation type="journal article" date="2022" name="bioRxiv">
        <title>Sequencing and chromosome-scale assembly of the giantPleurodeles waltlgenome.</title>
        <authorList>
            <person name="Brown T."/>
            <person name="Elewa A."/>
            <person name="Iarovenko S."/>
            <person name="Subramanian E."/>
            <person name="Araus A.J."/>
            <person name="Petzold A."/>
            <person name="Susuki M."/>
            <person name="Suzuki K.-i.T."/>
            <person name="Hayashi T."/>
            <person name="Toyoda A."/>
            <person name="Oliveira C."/>
            <person name="Osipova E."/>
            <person name="Leigh N.D."/>
            <person name="Simon A."/>
            <person name="Yun M.H."/>
        </authorList>
    </citation>
    <scope>NUCLEOTIDE SEQUENCE</scope>
    <source>
        <strain evidence="2">20211129_DDA</strain>
        <tissue evidence="2">Liver</tissue>
    </source>
</reference>
<keyword evidence="3" id="KW-1185">Reference proteome</keyword>
<proteinExistence type="predicted"/>
<evidence type="ECO:0000313" key="3">
    <source>
        <dbReference type="Proteomes" id="UP001066276"/>
    </source>
</evidence>
<comment type="caution">
    <text evidence="2">The sequence shown here is derived from an EMBL/GenBank/DDBJ whole genome shotgun (WGS) entry which is preliminary data.</text>
</comment>
<dbReference type="Proteomes" id="UP001066276">
    <property type="component" value="Chromosome 2_2"/>
</dbReference>
<evidence type="ECO:0000313" key="2">
    <source>
        <dbReference type="EMBL" id="KAJ1191368.1"/>
    </source>
</evidence>
<dbReference type="AlphaFoldDB" id="A0AAV7UR73"/>
<protein>
    <submittedName>
        <fullName evidence="2">Uncharacterized protein</fullName>
    </submittedName>
</protein>
<dbReference type="EMBL" id="JANPWB010000004">
    <property type="protein sequence ID" value="KAJ1191368.1"/>
    <property type="molecule type" value="Genomic_DNA"/>
</dbReference>
<gene>
    <name evidence="2" type="ORF">NDU88_000684</name>
</gene>
<sequence>MGTPTYAWNQDVRVPPSKGKTDSGVERKEEFSPRMTPKKEEKKTPRAEDEKTKAKEVPVPRGEHPGETRDPEKSTFPGGSWLNKNPHKLLTFVFAPVFFFRFRLGGHASRRYPRDLEKTKNRDVIKKKSAGGFAIKLLLPQ</sequence>